<dbReference type="PANTHER" id="PTHR43406:SF1">
    <property type="entry name" value="TRYPTOPHAN SYNTHASE ALPHA CHAIN, CHLOROPLASTIC"/>
    <property type="match status" value="1"/>
</dbReference>
<comment type="catalytic activity">
    <reaction evidence="7 8">
        <text>(1S,2R)-1-C-(indol-3-yl)glycerol 3-phosphate + L-serine = D-glyceraldehyde 3-phosphate + L-tryptophan + H2O</text>
        <dbReference type="Rhea" id="RHEA:10532"/>
        <dbReference type="ChEBI" id="CHEBI:15377"/>
        <dbReference type="ChEBI" id="CHEBI:33384"/>
        <dbReference type="ChEBI" id="CHEBI:57912"/>
        <dbReference type="ChEBI" id="CHEBI:58866"/>
        <dbReference type="ChEBI" id="CHEBI:59776"/>
        <dbReference type="EC" id="4.2.1.20"/>
    </reaction>
</comment>
<sequence>MNHISSILKNNYQKSVCSFIPFITAGYPNIDLTLDALVELDKQGADAIELGVPYSDALADGPLIQEASKVSIQNGTNLSSVFTILKKVNGVISTPIIIFTYYNPILVRGIKSFIAEIAILGAKGLIIPDLPLEESVYVNYLCKISNIELILFISPTSSDERILDIVNKSSGCLYLVSSTGVTGIRDTIDKSINRISNDILIDSGKMVILGFGIAYPDHIKQIMKSNISINGFVVGSAFTRILSTYICSGNKNVINDIGRFCAQMKSATLK</sequence>
<dbReference type="Pfam" id="PF00290">
    <property type="entry name" value="Trp_syntA"/>
    <property type="match status" value="1"/>
</dbReference>
<keyword evidence="3 8" id="KW-0028">Amino-acid biosynthesis</keyword>
<name>A0A1Z1MHI5_MELHR</name>
<keyword evidence="6 8" id="KW-0456">Lyase</keyword>
<comment type="pathway">
    <text evidence="1 8">Amino-acid biosynthesis; L-tryptophan biosynthesis; L-tryptophan from chorismate: step 5/5.</text>
</comment>
<dbReference type="InterPro" id="IPR018204">
    <property type="entry name" value="Trp_synthase_alpha_AS"/>
</dbReference>
<evidence type="ECO:0000256" key="6">
    <source>
        <dbReference type="ARBA" id="ARBA00023239"/>
    </source>
</evidence>
<dbReference type="GO" id="GO:0004834">
    <property type="term" value="F:tryptophan synthase activity"/>
    <property type="evidence" value="ECO:0007669"/>
    <property type="project" value="UniProtKB-UniRule"/>
</dbReference>
<dbReference type="UniPathway" id="UPA00035">
    <property type="reaction ID" value="UER00044"/>
</dbReference>
<reference evidence="10" key="1">
    <citation type="journal article" date="2017" name="J. Phycol.">
        <title>Analysis of chloroplast genomes and a supermatrix inform reclassification of the Rhodomelaceae (Rhodophyta).</title>
        <authorList>
            <person name="Diaz-Tapia P."/>
            <person name="Maggs C.A."/>
            <person name="West J.A."/>
            <person name="Verbruggen H."/>
        </authorList>
    </citation>
    <scope>NUCLEOTIDE SEQUENCE</scope>
    <source>
        <strain evidence="10">PD890</strain>
    </source>
</reference>
<dbReference type="AlphaFoldDB" id="A0A1Z1MHI5"/>
<dbReference type="PROSITE" id="PS00167">
    <property type="entry name" value="TRP_SYNTHASE_ALPHA"/>
    <property type="match status" value="1"/>
</dbReference>
<comment type="subunit">
    <text evidence="2 8">Tetramer of two alpha and two beta chains.</text>
</comment>
<dbReference type="InterPro" id="IPR011060">
    <property type="entry name" value="RibuloseP-bd_barrel"/>
</dbReference>
<dbReference type="InterPro" id="IPR002028">
    <property type="entry name" value="Trp_synthase_suA"/>
</dbReference>
<comment type="function">
    <text evidence="8">The alpha subunit is responsible for the aldol cleavage of indoleglycerol phosphate to indole and glyceraldehyde 3-phosphate.</text>
</comment>
<evidence type="ECO:0000256" key="1">
    <source>
        <dbReference type="ARBA" id="ARBA00004733"/>
    </source>
</evidence>
<dbReference type="Gene3D" id="3.20.20.70">
    <property type="entry name" value="Aldolase class I"/>
    <property type="match status" value="1"/>
</dbReference>
<evidence type="ECO:0000256" key="7">
    <source>
        <dbReference type="ARBA" id="ARBA00049047"/>
    </source>
</evidence>
<dbReference type="RefSeq" id="YP_009396141.1">
    <property type="nucleotide sequence ID" value="NC_035281.1"/>
</dbReference>
<feature type="active site" description="Proton acceptor" evidence="8">
    <location>
        <position position="49"/>
    </location>
</feature>
<dbReference type="GO" id="GO:0009507">
    <property type="term" value="C:chloroplast"/>
    <property type="evidence" value="ECO:0007669"/>
    <property type="project" value="UniProtKB-SubCell"/>
</dbReference>
<dbReference type="NCBIfam" id="TIGR00262">
    <property type="entry name" value="trpA"/>
    <property type="match status" value="1"/>
</dbReference>
<accession>A0A1Z1MHI5</accession>
<keyword evidence="10" id="KW-0150">Chloroplast</keyword>
<keyword evidence="10" id="KW-0934">Plastid</keyword>
<dbReference type="SUPFAM" id="SSF51366">
    <property type="entry name" value="Ribulose-phoshate binding barrel"/>
    <property type="match status" value="1"/>
</dbReference>
<evidence type="ECO:0000256" key="8">
    <source>
        <dbReference type="HAMAP-Rule" id="MF_00131"/>
    </source>
</evidence>
<keyword evidence="4 8" id="KW-0822">Tryptophan biosynthesis</keyword>
<dbReference type="PANTHER" id="PTHR43406">
    <property type="entry name" value="TRYPTOPHAN SYNTHASE, ALPHA CHAIN"/>
    <property type="match status" value="1"/>
</dbReference>
<comment type="similarity">
    <text evidence="8 9">Belongs to the TrpA family.</text>
</comment>
<dbReference type="GeneID" id="33358467"/>
<comment type="subcellular location">
    <subcellularLocation>
        <location evidence="8">Plastid</location>
        <location evidence="8">Chloroplast</location>
    </subcellularLocation>
</comment>
<evidence type="ECO:0000256" key="3">
    <source>
        <dbReference type="ARBA" id="ARBA00022605"/>
    </source>
</evidence>
<keyword evidence="5 8" id="KW-0057">Aromatic amino acid biosynthesis</keyword>
<dbReference type="EC" id="4.2.1.20" evidence="8"/>
<evidence type="ECO:0000256" key="9">
    <source>
        <dbReference type="RuleBase" id="RU003662"/>
    </source>
</evidence>
<evidence type="ECO:0000256" key="5">
    <source>
        <dbReference type="ARBA" id="ARBA00023141"/>
    </source>
</evidence>
<dbReference type="CDD" id="cd04724">
    <property type="entry name" value="Tryptophan_synthase_alpha"/>
    <property type="match status" value="1"/>
</dbReference>
<evidence type="ECO:0000256" key="2">
    <source>
        <dbReference type="ARBA" id="ARBA00011270"/>
    </source>
</evidence>
<evidence type="ECO:0000313" key="10">
    <source>
        <dbReference type="EMBL" id="ARW65339.1"/>
    </source>
</evidence>
<protein>
    <recommendedName>
        <fullName evidence="8">Tryptophan synthase alpha chain</fullName>
        <ecNumber evidence="8">4.2.1.20</ecNumber>
    </recommendedName>
</protein>
<feature type="active site" description="Proton acceptor" evidence="8">
    <location>
        <position position="60"/>
    </location>
</feature>
<dbReference type="HAMAP" id="MF_00131">
    <property type="entry name" value="Trp_synth_alpha"/>
    <property type="match status" value="1"/>
</dbReference>
<dbReference type="InterPro" id="IPR013785">
    <property type="entry name" value="Aldolase_TIM"/>
</dbReference>
<evidence type="ECO:0000256" key="4">
    <source>
        <dbReference type="ARBA" id="ARBA00022822"/>
    </source>
</evidence>
<dbReference type="EMBL" id="MF101437">
    <property type="protein sequence ID" value="ARW65339.1"/>
    <property type="molecule type" value="Genomic_DNA"/>
</dbReference>
<organism evidence="10">
    <name type="scientific">Melanothamnus harveyi</name>
    <name type="common">Filamentous red alga</name>
    <name type="synonym">Neosiphonia harveyi</name>
    <dbReference type="NCBI Taxonomy" id="397005"/>
    <lineage>
        <taxon>Eukaryota</taxon>
        <taxon>Rhodophyta</taxon>
        <taxon>Florideophyceae</taxon>
        <taxon>Rhodymeniophycidae</taxon>
        <taxon>Ceramiales</taxon>
        <taxon>Rhodomelaceae</taxon>
        <taxon>Polysiphonioideae</taxon>
        <taxon>Melanothamnus</taxon>
    </lineage>
</organism>
<gene>
    <name evidence="8 10" type="primary">trpA</name>
</gene>
<proteinExistence type="inferred from homology"/>
<dbReference type="GO" id="GO:0005829">
    <property type="term" value="C:cytosol"/>
    <property type="evidence" value="ECO:0007669"/>
    <property type="project" value="TreeGrafter"/>
</dbReference>
<geneLocation type="chloroplast" evidence="10"/>